<keyword evidence="1" id="KW-0472">Membrane</keyword>
<dbReference type="NCBIfam" id="NF038050">
    <property type="entry name" value="NrtS"/>
    <property type="match status" value="1"/>
</dbReference>
<sequence length="76" mass="8739">MKTFKEYCLCLFDKDMMPTALKVSVVVGSILFIINHGSALVKERMDRERWISAALTYIVPYLVNIHGQYVSRSRQG</sequence>
<dbReference type="Proteomes" id="UP000268857">
    <property type="component" value="Unassembled WGS sequence"/>
</dbReference>
<evidence type="ECO:0000256" key="1">
    <source>
        <dbReference type="SAM" id="Phobius"/>
    </source>
</evidence>
<dbReference type="STRING" id="211165.GCA_000317285_02112"/>
<evidence type="ECO:0000313" key="3">
    <source>
        <dbReference type="Proteomes" id="UP000268857"/>
    </source>
</evidence>
<name>A0A433N9C0_CHLFR</name>
<dbReference type="AlphaFoldDB" id="A0A433N9C0"/>
<reference evidence="2 3" key="1">
    <citation type="journal article" date="2019" name="Genome Biol. Evol.">
        <title>Day and night: Metabolic profiles and evolutionary relationships of six axenic non-marine cyanobacteria.</title>
        <authorList>
            <person name="Will S.E."/>
            <person name="Henke P."/>
            <person name="Boedeker C."/>
            <person name="Huang S."/>
            <person name="Brinkmann H."/>
            <person name="Rohde M."/>
            <person name="Jarek M."/>
            <person name="Friedl T."/>
            <person name="Seufert S."/>
            <person name="Schumacher M."/>
            <person name="Overmann J."/>
            <person name="Neumann-Schaal M."/>
            <person name="Petersen J."/>
        </authorList>
    </citation>
    <scope>NUCLEOTIDE SEQUENCE [LARGE SCALE GENOMIC DNA]</scope>
    <source>
        <strain evidence="2 3">PCC 6912</strain>
    </source>
</reference>
<keyword evidence="1" id="KW-0812">Transmembrane</keyword>
<proteinExistence type="predicted"/>
<accession>A0A433N9C0</accession>
<evidence type="ECO:0000313" key="2">
    <source>
        <dbReference type="EMBL" id="RUR78302.1"/>
    </source>
</evidence>
<dbReference type="InterPro" id="IPR047700">
    <property type="entry name" value="NrtS-like"/>
</dbReference>
<protein>
    <submittedName>
        <fullName evidence="2">Uncharacterized protein</fullName>
    </submittedName>
</protein>
<organism evidence="2 3">
    <name type="scientific">Chlorogloeopsis fritschii PCC 6912</name>
    <dbReference type="NCBI Taxonomy" id="211165"/>
    <lineage>
        <taxon>Bacteria</taxon>
        <taxon>Bacillati</taxon>
        <taxon>Cyanobacteriota</taxon>
        <taxon>Cyanophyceae</taxon>
        <taxon>Nostocales</taxon>
        <taxon>Chlorogloeopsidaceae</taxon>
        <taxon>Chlorogloeopsis</taxon>
    </lineage>
</organism>
<keyword evidence="3" id="KW-1185">Reference proteome</keyword>
<keyword evidence="1" id="KW-1133">Transmembrane helix</keyword>
<feature type="transmembrane region" description="Helical" evidence="1">
    <location>
        <begin position="20"/>
        <end position="41"/>
    </location>
</feature>
<comment type="caution">
    <text evidence="2">The sequence shown here is derived from an EMBL/GenBank/DDBJ whole genome shotgun (WGS) entry which is preliminary data.</text>
</comment>
<dbReference type="EMBL" id="RSCJ01000015">
    <property type="protein sequence ID" value="RUR78302.1"/>
    <property type="molecule type" value="Genomic_DNA"/>
</dbReference>
<gene>
    <name evidence="2" type="ORF">PCC6912_36440</name>
</gene>